<feature type="compositionally biased region" description="Basic and acidic residues" evidence="11">
    <location>
        <begin position="489"/>
        <end position="510"/>
    </location>
</feature>
<dbReference type="GO" id="GO:0005524">
    <property type="term" value="F:ATP binding"/>
    <property type="evidence" value="ECO:0007669"/>
    <property type="project" value="UniProtKB-KW"/>
</dbReference>
<evidence type="ECO:0000256" key="9">
    <source>
        <dbReference type="ARBA" id="ARBA00022989"/>
    </source>
</evidence>
<dbReference type="InterPro" id="IPR023214">
    <property type="entry name" value="HAD_sf"/>
</dbReference>
<dbReference type="NCBIfam" id="TIGR01494">
    <property type="entry name" value="ATPase_P-type"/>
    <property type="match status" value="1"/>
</dbReference>
<dbReference type="GO" id="GO:0046872">
    <property type="term" value="F:metal ion binding"/>
    <property type="evidence" value="ECO:0007669"/>
    <property type="project" value="UniProtKB-KW"/>
</dbReference>
<evidence type="ECO:0000256" key="5">
    <source>
        <dbReference type="ARBA" id="ARBA00022741"/>
    </source>
</evidence>
<dbReference type="InterPro" id="IPR023298">
    <property type="entry name" value="ATPase_P-typ_TM_dom_sf"/>
</dbReference>
<feature type="compositionally biased region" description="Basic and acidic residues" evidence="11">
    <location>
        <begin position="360"/>
        <end position="379"/>
    </location>
</feature>
<evidence type="ECO:0000313" key="14">
    <source>
        <dbReference type="Proteomes" id="UP000002358"/>
    </source>
</evidence>
<dbReference type="AlphaFoldDB" id="A0A7M7QL36"/>
<name>A0A7M7QL36_NASVI</name>
<dbReference type="InterPro" id="IPR006544">
    <property type="entry name" value="P-type_TPase_V"/>
</dbReference>
<evidence type="ECO:0000256" key="10">
    <source>
        <dbReference type="ARBA" id="ARBA00023136"/>
    </source>
</evidence>
<evidence type="ECO:0000256" key="12">
    <source>
        <dbReference type="SAM" id="Phobius"/>
    </source>
</evidence>
<feature type="region of interest" description="Disordered" evidence="11">
    <location>
        <begin position="47"/>
        <end position="75"/>
    </location>
</feature>
<comment type="subcellular location">
    <subcellularLocation>
        <location evidence="1">Membrane</location>
        <topology evidence="1">Multi-pass membrane protein</topology>
    </subcellularLocation>
</comment>
<accession>A0A7M7QL36</accession>
<feature type="compositionally biased region" description="Basic and acidic residues" evidence="11">
    <location>
        <begin position="429"/>
        <end position="481"/>
    </location>
</feature>
<dbReference type="GeneID" id="100121712"/>
<evidence type="ECO:0000256" key="2">
    <source>
        <dbReference type="ARBA" id="ARBA00022553"/>
    </source>
</evidence>
<dbReference type="InterPro" id="IPR036412">
    <property type="entry name" value="HAD-like_sf"/>
</dbReference>
<feature type="compositionally biased region" description="Basic residues" evidence="11">
    <location>
        <begin position="345"/>
        <end position="359"/>
    </location>
</feature>
<dbReference type="SUPFAM" id="SSF81665">
    <property type="entry name" value="Calcium ATPase, transmembrane domain M"/>
    <property type="match status" value="1"/>
</dbReference>
<dbReference type="SUPFAM" id="SSF56784">
    <property type="entry name" value="HAD-like"/>
    <property type="match status" value="1"/>
</dbReference>
<feature type="compositionally biased region" description="Basic residues" evidence="11">
    <location>
        <begin position="241"/>
        <end position="264"/>
    </location>
</feature>
<dbReference type="GO" id="GO:0016020">
    <property type="term" value="C:membrane"/>
    <property type="evidence" value="ECO:0007669"/>
    <property type="project" value="UniProtKB-SubCell"/>
</dbReference>
<organism evidence="13 14">
    <name type="scientific">Nasonia vitripennis</name>
    <name type="common">Parasitic wasp</name>
    <dbReference type="NCBI Taxonomy" id="7425"/>
    <lineage>
        <taxon>Eukaryota</taxon>
        <taxon>Metazoa</taxon>
        <taxon>Ecdysozoa</taxon>
        <taxon>Arthropoda</taxon>
        <taxon>Hexapoda</taxon>
        <taxon>Insecta</taxon>
        <taxon>Pterygota</taxon>
        <taxon>Neoptera</taxon>
        <taxon>Endopterygota</taxon>
        <taxon>Hymenoptera</taxon>
        <taxon>Apocrita</taxon>
        <taxon>Proctotrupomorpha</taxon>
        <taxon>Chalcidoidea</taxon>
        <taxon>Pteromalidae</taxon>
        <taxon>Pteromalinae</taxon>
        <taxon>Nasonia</taxon>
    </lineage>
</organism>
<evidence type="ECO:0008006" key="15">
    <source>
        <dbReference type="Google" id="ProtNLM"/>
    </source>
</evidence>
<proteinExistence type="predicted"/>
<feature type="transmembrane region" description="Helical" evidence="12">
    <location>
        <begin position="943"/>
        <end position="967"/>
    </location>
</feature>
<sequence length="1069" mass="119984">MRPESRQQGPSGGRLPGQVQVLHRQGGKERVDEVFELGLVAGVALPAPRAQAPAGRAAGQGPRAEPGEREPLPRARVQGLLVQEAVLRLGRQGLRVLEARQPGQVRALPGPAHREGPRPVAGAAAAQPDALRLQRDPRAGPGLPAALPPRDPQPVLRLPSLQPDRLVQRGLLLLRDRRHPHVRLRHHQLHPPDAGQPDEPEEHRRLDGDGPGAAQQRRVREHLERRARAGGHNRAAEAPGRRRLRRRPPDRHLRRQRVHAHRRVRAGDKDAAASPAGALRLEGALAPHALLRHHHHPDQAVRRQAGAGQGHPDGPLDDQGLARRRDTLPAADGLQVRPGLVQARGHPHRRRVPRLLLHARGHDPEGQHRDQHRHQDAHGVHHRGAAGPALGHGRGQDVRDLPPEEAADLLHQHQGHQHLRQHRLRLLRQDRNSDGRRPGHDGGRGERGQQARRAREGGAEIEGRPHLRGDAHLSQSHDNRPRAQRRSARRQDIREHRLGAGRAGTDRPREAPPPAAPDLRPSGPRVGSWRSSSRGHGDHPAVPVFEHAAAHVGDRAALRRPLGLRRLHQGLARDDSQPELRREHTLRRLEHLEVLHRAGLSSHRHGQQAHRGHRRAECNYDCPQEKKLKTSSLEDLEFGIYAKNYKFALTGDTWQLLREHYDDILPRICTKGVVFARMSSDQKQQLVVELIQLGYHVAMCGDGANDCGALRAAHVGISLSEAESSVASPFTSRIPDITCVSKVIQQGRAALVTSFGIFKFTVCYSLTEFISTIILYSISSNFTGLQFFYVDVMLFVNFAFFFGKTEAYDKRLAREPPTSSLVSFTPLFSLTIHTIIIAVFELIVFYAVQQFDWFTPFTPKDEFLYDCLENYSVFCLSTFQYAIIAIVFSRGKPYRKPIYTNKLFILSIVVLTIVNAYITIYPAQWVVDLLELQMPPVYDWRFMIVGLAFVNFLVCIGFESFVVEYLIQQKIKPRFYKPEKSKKRYLLLEHELQDKPNWPPISSELPILPITPSYENIINSTRKASIAESTISMCIVNENEEQIPSISRSYVGVDNLGFHSEPGDVNRVD</sequence>
<protein>
    <recommendedName>
        <fullName evidence="15">Cation-transporting P-type ATPase C-terminal domain-containing protein</fullName>
    </recommendedName>
</protein>
<dbReference type="GO" id="GO:0015203">
    <property type="term" value="F:polyamine transmembrane transporter activity"/>
    <property type="evidence" value="ECO:0007669"/>
    <property type="project" value="TreeGrafter"/>
</dbReference>
<feature type="transmembrane region" description="Helical" evidence="12">
    <location>
        <begin position="868"/>
        <end position="891"/>
    </location>
</feature>
<evidence type="ECO:0000256" key="7">
    <source>
        <dbReference type="ARBA" id="ARBA00022842"/>
    </source>
</evidence>
<evidence type="ECO:0000256" key="8">
    <source>
        <dbReference type="ARBA" id="ARBA00022967"/>
    </source>
</evidence>
<reference evidence="13" key="1">
    <citation type="submission" date="2021-01" db="UniProtKB">
        <authorList>
            <consortium name="EnsemblMetazoa"/>
        </authorList>
    </citation>
    <scope>IDENTIFICATION</scope>
</reference>
<keyword evidence="9 12" id="KW-1133">Transmembrane helix</keyword>
<feature type="compositionally biased region" description="Low complexity" evidence="11">
    <location>
        <begin position="47"/>
        <end position="64"/>
    </location>
</feature>
<evidence type="ECO:0000256" key="1">
    <source>
        <dbReference type="ARBA" id="ARBA00004141"/>
    </source>
</evidence>
<keyword evidence="6" id="KW-0067">ATP-binding</keyword>
<dbReference type="PANTHER" id="PTHR45630">
    <property type="entry name" value="CATION-TRANSPORTING ATPASE-RELATED"/>
    <property type="match status" value="1"/>
</dbReference>
<feature type="region of interest" description="Disordered" evidence="11">
    <location>
        <begin position="105"/>
        <end position="162"/>
    </location>
</feature>
<feature type="transmembrane region" description="Helical" evidence="12">
    <location>
        <begin position="784"/>
        <end position="803"/>
    </location>
</feature>
<dbReference type="GO" id="GO:0016887">
    <property type="term" value="F:ATP hydrolysis activity"/>
    <property type="evidence" value="ECO:0007669"/>
    <property type="project" value="InterPro"/>
</dbReference>
<dbReference type="PANTHER" id="PTHR45630:SF8">
    <property type="entry name" value="CATION-TRANSPORTING ATPASE"/>
    <property type="match status" value="1"/>
</dbReference>
<feature type="region of interest" description="Disordered" evidence="11">
    <location>
        <begin position="1"/>
        <end position="27"/>
    </location>
</feature>
<keyword evidence="4" id="KW-0479">Metal-binding</keyword>
<keyword evidence="8" id="KW-1278">Translocase</keyword>
<keyword evidence="3 12" id="KW-0812">Transmembrane</keyword>
<dbReference type="RefSeq" id="XP_031788029.1">
    <property type="nucleotide sequence ID" value="XM_031932169.1"/>
</dbReference>
<dbReference type="GO" id="GO:0019829">
    <property type="term" value="F:ATPase-coupled monoatomic cation transmembrane transporter activity"/>
    <property type="evidence" value="ECO:0007669"/>
    <property type="project" value="TreeGrafter"/>
</dbReference>
<feature type="region of interest" description="Disordered" evidence="11">
    <location>
        <begin position="295"/>
        <end position="400"/>
    </location>
</feature>
<feature type="compositionally biased region" description="Low complexity" evidence="11">
    <location>
        <begin position="118"/>
        <end position="131"/>
    </location>
</feature>
<dbReference type="GO" id="GO:0006874">
    <property type="term" value="P:intracellular calcium ion homeostasis"/>
    <property type="evidence" value="ECO:0007669"/>
    <property type="project" value="TreeGrafter"/>
</dbReference>
<dbReference type="Proteomes" id="UP000002358">
    <property type="component" value="Chromosome 5"/>
</dbReference>
<feature type="region of interest" description="Disordered" evidence="11">
    <location>
        <begin position="429"/>
        <end position="541"/>
    </location>
</feature>
<dbReference type="EnsemblMetazoa" id="XM_031932169">
    <property type="protein sequence ID" value="XP_031788029"/>
    <property type="gene ID" value="LOC100121712"/>
</dbReference>
<evidence type="ECO:0000256" key="11">
    <source>
        <dbReference type="SAM" id="MobiDB-lite"/>
    </source>
</evidence>
<keyword evidence="7" id="KW-0460">Magnesium</keyword>
<evidence type="ECO:0000313" key="13">
    <source>
        <dbReference type="EnsemblMetazoa" id="XP_031788029"/>
    </source>
</evidence>
<feature type="transmembrane region" description="Helical" evidence="12">
    <location>
        <begin position="903"/>
        <end position="923"/>
    </location>
</feature>
<keyword evidence="5" id="KW-0547">Nucleotide-binding</keyword>
<keyword evidence="10 12" id="KW-0472">Membrane</keyword>
<feature type="transmembrane region" description="Helical" evidence="12">
    <location>
        <begin position="824"/>
        <end position="848"/>
    </location>
</feature>
<evidence type="ECO:0000256" key="3">
    <source>
        <dbReference type="ARBA" id="ARBA00022692"/>
    </source>
</evidence>
<dbReference type="GO" id="GO:0140358">
    <property type="term" value="F:P-type transmembrane transporter activity"/>
    <property type="evidence" value="ECO:0007669"/>
    <property type="project" value="InterPro"/>
</dbReference>
<dbReference type="InterPro" id="IPR001757">
    <property type="entry name" value="P_typ_ATPase"/>
</dbReference>
<dbReference type="Gene3D" id="3.40.50.1000">
    <property type="entry name" value="HAD superfamily/HAD-like"/>
    <property type="match status" value="1"/>
</dbReference>
<evidence type="ECO:0000256" key="6">
    <source>
        <dbReference type="ARBA" id="ARBA00022840"/>
    </source>
</evidence>
<feature type="region of interest" description="Disordered" evidence="11">
    <location>
        <begin position="182"/>
        <end position="274"/>
    </location>
</feature>
<keyword evidence="14" id="KW-1185">Reference proteome</keyword>
<keyword evidence="2" id="KW-0597">Phosphoprotein</keyword>
<evidence type="ECO:0000256" key="4">
    <source>
        <dbReference type="ARBA" id="ARBA00022723"/>
    </source>
</evidence>